<dbReference type="Proteomes" id="UP000028542">
    <property type="component" value="Unassembled WGS sequence"/>
</dbReference>
<feature type="transmembrane region" description="Helical" evidence="1">
    <location>
        <begin position="72"/>
        <end position="93"/>
    </location>
</feature>
<keyword evidence="1" id="KW-0472">Membrane</keyword>
<organism evidence="2 3">
    <name type="scientific">Clostridium sulfidigenes</name>
    <dbReference type="NCBI Taxonomy" id="318464"/>
    <lineage>
        <taxon>Bacteria</taxon>
        <taxon>Bacillati</taxon>
        <taxon>Bacillota</taxon>
        <taxon>Clostridia</taxon>
        <taxon>Eubacteriales</taxon>
        <taxon>Clostridiaceae</taxon>
        <taxon>Clostridium</taxon>
    </lineage>
</organism>
<gene>
    <name evidence="2" type="ORF">IO99_03220</name>
</gene>
<evidence type="ECO:0000313" key="2">
    <source>
        <dbReference type="EMBL" id="KEZ88151.1"/>
    </source>
</evidence>
<feature type="transmembrane region" description="Helical" evidence="1">
    <location>
        <begin position="43"/>
        <end position="60"/>
    </location>
</feature>
<feature type="transmembrane region" description="Helical" evidence="1">
    <location>
        <begin position="136"/>
        <end position="155"/>
    </location>
</feature>
<accession>A0A084JGR7</accession>
<name>A0A084JGR7_9CLOT</name>
<sequence>MTGVILYTLALVLLLISLIKDKKKTIKALKISLKSFENIMPQFLGIIITVGILLAIVDAATISKLIGSNSGFLGVIISSITGSITMMPTFVAFSLGNTLLESGAGYPQVGALISTLTMVGIMTYSLESKYIGKKAAFLRNFIAFVFSFVVAFFIGKVVTLF</sequence>
<reference evidence="2 3" key="1">
    <citation type="submission" date="2014-07" db="EMBL/GenBank/DDBJ databases">
        <title>Draft genome of Clostridium sulfidigenes 113A isolated from sediments associated with methane hydrate from Krishna Godavari basin.</title>
        <authorList>
            <person name="Honkalas V.S."/>
            <person name="Dabir A.P."/>
            <person name="Arora P."/>
            <person name="Dhakephalkar P.K."/>
        </authorList>
    </citation>
    <scope>NUCLEOTIDE SEQUENCE [LARGE SCALE GENOMIC DNA]</scope>
    <source>
        <strain evidence="2 3">113A</strain>
    </source>
</reference>
<comment type="caution">
    <text evidence="2">The sequence shown here is derived from an EMBL/GenBank/DDBJ whole genome shotgun (WGS) entry which is preliminary data.</text>
</comment>
<evidence type="ECO:0000256" key="1">
    <source>
        <dbReference type="SAM" id="Phobius"/>
    </source>
</evidence>
<evidence type="ECO:0000313" key="3">
    <source>
        <dbReference type="Proteomes" id="UP000028542"/>
    </source>
</evidence>
<proteinExistence type="predicted"/>
<dbReference type="EMBL" id="JPMD01000004">
    <property type="protein sequence ID" value="KEZ88151.1"/>
    <property type="molecule type" value="Genomic_DNA"/>
</dbReference>
<protein>
    <submittedName>
        <fullName evidence="2">Permease</fullName>
    </submittedName>
</protein>
<dbReference type="eggNOG" id="COG0701">
    <property type="taxonomic scope" value="Bacteria"/>
</dbReference>
<feature type="transmembrane region" description="Helical" evidence="1">
    <location>
        <begin position="105"/>
        <end position="124"/>
    </location>
</feature>
<keyword evidence="1" id="KW-1133">Transmembrane helix</keyword>
<dbReference type="AlphaFoldDB" id="A0A084JGR7"/>
<dbReference type="RefSeq" id="WP_035130136.1">
    <property type="nucleotide sequence ID" value="NZ_JPMD01000004.1"/>
</dbReference>
<dbReference type="STRING" id="318464.IO99_03220"/>
<keyword evidence="1" id="KW-0812">Transmembrane</keyword>
<keyword evidence="3" id="KW-1185">Reference proteome</keyword>